<evidence type="ECO:0000256" key="4">
    <source>
        <dbReference type="ARBA" id="ARBA00022989"/>
    </source>
</evidence>
<keyword evidence="3 6" id="KW-0812">Transmembrane</keyword>
<dbReference type="EMBL" id="PDKT01000001">
    <property type="protein sequence ID" value="PPI88071.1"/>
    <property type="molecule type" value="Genomic_DNA"/>
</dbReference>
<evidence type="ECO:0000256" key="3">
    <source>
        <dbReference type="ARBA" id="ARBA00022692"/>
    </source>
</evidence>
<comment type="similarity">
    <text evidence="2 6">Belongs to the BI1 family.</text>
</comment>
<feature type="transmembrane region" description="Helical" evidence="6">
    <location>
        <begin position="90"/>
        <end position="108"/>
    </location>
</feature>
<evidence type="ECO:0000256" key="6">
    <source>
        <dbReference type="RuleBase" id="RU004379"/>
    </source>
</evidence>
<proteinExistence type="inferred from homology"/>
<evidence type="ECO:0000313" key="7">
    <source>
        <dbReference type="EMBL" id="PPI88071.1"/>
    </source>
</evidence>
<organism evidence="7 8">
    <name type="scientific">Candidatus Pantoea edessiphila</name>
    <dbReference type="NCBI Taxonomy" id="2044610"/>
    <lineage>
        <taxon>Bacteria</taxon>
        <taxon>Pseudomonadati</taxon>
        <taxon>Pseudomonadota</taxon>
        <taxon>Gammaproteobacteria</taxon>
        <taxon>Enterobacterales</taxon>
        <taxon>Erwiniaceae</taxon>
        <taxon>Pantoea</taxon>
    </lineage>
</organism>
<dbReference type="RefSeq" id="WP_136130681.1">
    <property type="nucleotide sequence ID" value="NZ_PDKT01000001.1"/>
</dbReference>
<keyword evidence="5 6" id="KW-0472">Membrane</keyword>
<dbReference type="AlphaFoldDB" id="A0A2P5T0G4"/>
<feature type="transmembrane region" description="Helical" evidence="6">
    <location>
        <begin position="208"/>
        <end position="228"/>
    </location>
</feature>
<sequence>MNRYSQSDSILRQSSQELQTYMAQVYGWMTCGLILTSVVAWLSIRIPTLMELIVNNKNILFTLIITQLAVSIFISSSIVNLSASAITGMFMLYSMLTGLVMSYIFLIYTSSSIVTTFCIAAAMFGIMSIYGYVTKRDLSRLNNIVLMALIGIVLSSLINFLLKSSMLMWFLTYISILLFVFLTACDTQKLKIIGNQIDMSDSDALRRSSILGALILYLDFINLFNLLLKIGGDRNK</sequence>
<comment type="caution">
    <text evidence="7">The sequence shown here is derived from an EMBL/GenBank/DDBJ whole genome shotgun (WGS) entry which is preliminary data.</text>
</comment>
<evidence type="ECO:0000256" key="1">
    <source>
        <dbReference type="ARBA" id="ARBA00004141"/>
    </source>
</evidence>
<feature type="transmembrane region" description="Helical" evidence="6">
    <location>
        <begin position="21"/>
        <end position="44"/>
    </location>
</feature>
<dbReference type="CDD" id="cd10432">
    <property type="entry name" value="BI-1-like_bacterial"/>
    <property type="match status" value="1"/>
</dbReference>
<evidence type="ECO:0000313" key="8">
    <source>
        <dbReference type="Proteomes" id="UP000296153"/>
    </source>
</evidence>
<accession>A0A2P5T0G4</accession>
<dbReference type="Pfam" id="PF01027">
    <property type="entry name" value="Bax1-I"/>
    <property type="match status" value="1"/>
</dbReference>
<protein>
    <recommendedName>
        <fullName evidence="9">Inner membrane protein YbhL</fullName>
    </recommendedName>
</protein>
<dbReference type="InterPro" id="IPR006214">
    <property type="entry name" value="Bax_inhibitor_1-related"/>
</dbReference>
<comment type="subcellular location">
    <subcellularLocation>
        <location evidence="1">Membrane</location>
        <topology evidence="1">Multi-pass membrane protein</topology>
    </subcellularLocation>
</comment>
<evidence type="ECO:0000256" key="2">
    <source>
        <dbReference type="ARBA" id="ARBA00010350"/>
    </source>
</evidence>
<dbReference type="PANTHER" id="PTHR23291:SF50">
    <property type="entry name" value="PROTEIN LIFEGUARD 4"/>
    <property type="match status" value="1"/>
</dbReference>
<dbReference type="PANTHER" id="PTHR23291">
    <property type="entry name" value="BAX INHIBITOR-RELATED"/>
    <property type="match status" value="1"/>
</dbReference>
<name>A0A2P5T0G4_9GAMM</name>
<dbReference type="OrthoDB" id="9793828at2"/>
<keyword evidence="4 6" id="KW-1133">Transmembrane helix</keyword>
<reference evidence="7 8" key="1">
    <citation type="journal article" date="2018" name="Genome Biol. Evol.">
        <title>Cladogenesis and Genomic Streamlining in Extracellular Endosymbionts of Tropical Stink Bugs.</title>
        <authorList>
            <person name="Otero-Bravo A."/>
            <person name="Goffredi S."/>
            <person name="Sabree Z.L."/>
        </authorList>
    </citation>
    <scope>NUCLEOTIDE SEQUENCE [LARGE SCALE GENOMIC DNA]</scope>
    <source>
        <strain evidence="7 8">SoEE</strain>
    </source>
</reference>
<feature type="transmembrane region" description="Helical" evidence="6">
    <location>
        <begin position="168"/>
        <end position="187"/>
    </location>
</feature>
<evidence type="ECO:0008006" key="9">
    <source>
        <dbReference type="Google" id="ProtNLM"/>
    </source>
</evidence>
<feature type="transmembrane region" description="Helical" evidence="6">
    <location>
        <begin position="59"/>
        <end position="83"/>
    </location>
</feature>
<gene>
    <name evidence="7" type="ORF">CRV12_00290</name>
</gene>
<feature type="transmembrane region" description="Helical" evidence="6">
    <location>
        <begin position="114"/>
        <end position="132"/>
    </location>
</feature>
<feature type="transmembrane region" description="Helical" evidence="6">
    <location>
        <begin position="144"/>
        <end position="162"/>
    </location>
</feature>
<dbReference type="Proteomes" id="UP000296153">
    <property type="component" value="Unassembled WGS sequence"/>
</dbReference>
<dbReference type="GO" id="GO:0005886">
    <property type="term" value="C:plasma membrane"/>
    <property type="evidence" value="ECO:0007669"/>
    <property type="project" value="TreeGrafter"/>
</dbReference>
<evidence type="ECO:0000256" key="5">
    <source>
        <dbReference type="ARBA" id="ARBA00023136"/>
    </source>
</evidence>